<dbReference type="EMBL" id="MN739997">
    <property type="protein sequence ID" value="QHT82239.1"/>
    <property type="molecule type" value="Genomic_DNA"/>
</dbReference>
<proteinExistence type="predicted"/>
<dbReference type="Gene3D" id="3.30.160.60">
    <property type="entry name" value="Classic Zinc Finger"/>
    <property type="match status" value="1"/>
</dbReference>
<name>A0A6C0HP23_9ZZZZ</name>
<accession>A0A6C0HP23</accession>
<evidence type="ECO:0008006" key="2">
    <source>
        <dbReference type="Google" id="ProtNLM"/>
    </source>
</evidence>
<organism evidence="1">
    <name type="scientific">viral metagenome</name>
    <dbReference type="NCBI Taxonomy" id="1070528"/>
    <lineage>
        <taxon>unclassified sequences</taxon>
        <taxon>metagenomes</taxon>
        <taxon>organismal metagenomes</taxon>
    </lineage>
</organism>
<dbReference type="AlphaFoldDB" id="A0A6C0HP23"/>
<evidence type="ECO:0000313" key="1">
    <source>
        <dbReference type="EMBL" id="QHT82239.1"/>
    </source>
</evidence>
<reference evidence="1" key="1">
    <citation type="journal article" date="2020" name="Nature">
        <title>Giant virus diversity and host interactions through global metagenomics.</title>
        <authorList>
            <person name="Schulz F."/>
            <person name="Roux S."/>
            <person name="Paez-Espino D."/>
            <person name="Jungbluth S."/>
            <person name="Walsh D.A."/>
            <person name="Denef V.J."/>
            <person name="McMahon K.D."/>
            <person name="Konstantinidis K.T."/>
            <person name="Eloe-Fadrosh E.A."/>
            <person name="Kyrpides N.C."/>
            <person name="Woyke T."/>
        </authorList>
    </citation>
    <scope>NUCLEOTIDE SEQUENCE</scope>
    <source>
        <strain evidence="1">GVMAG-M-3300023184-161</strain>
    </source>
</reference>
<protein>
    <recommendedName>
        <fullName evidence="2">C2H2-type domain-containing protein</fullName>
    </recommendedName>
</protein>
<sequence>MLTKKTPKSVFLFSCEKCDFECCKKSEWDRHLITRKHVLLTDLTPKNPLHFCKNCDKQYISREGLWYHLKKCDKNKSFGGEVNSDIKELTLLVSSLVDSNKKLQTQLSEISKNPTTNNISQTNTFNLNFFLNDNCKDAMNIDEFVNNIDIKIHELEQVGTSGYIDGISNIILDRLNWIDVYKRPLHCSDAKRETIYIKDENVWKKEETNNPILRQAIKNVSFQNMKLISNWGEIHNESKTIDSKLNDKFLMLVKESSGGNGDLDNNENKIIHKISKRVIIDKVR</sequence>